<dbReference type="PANTHER" id="PTHR35813:SF1">
    <property type="entry name" value="INNER MEMBRANE PROTEIN YBAN"/>
    <property type="match status" value="1"/>
</dbReference>
<keyword evidence="1" id="KW-0472">Membrane</keyword>
<gene>
    <name evidence="2" type="ORF">EZS27_043171</name>
</gene>
<evidence type="ECO:0000313" key="2">
    <source>
        <dbReference type="EMBL" id="KAA6305177.1"/>
    </source>
</evidence>
<dbReference type="InterPro" id="IPR007401">
    <property type="entry name" value="DUF454"/>
</dbReference>
<name>A0A5J4P6T8_9ZZZZ</name>
<accession>A0A5J4P6T8</accession>
<sequence>FVLAIIYMKKLFTAFGLISLALGLVGIFIPLLPTTPFLLLSAWLFAKSSERWYKWLLHHKQLGRYIQQFQEDKSIPLRIKIISISMLWVTVLFSVIVVAKMWWLEIVLLAIAIGVSIHILSFKTRKHNPPMK</sequence>
<dbReference type="PIRSF" id="PIRSF016789">
    <property type="entry name" value="DUF454"/>
    <property type="match status" value="1"/>
</dbReference>
<organism evidence="2">
    <name type="scientific">termite gut metagenome</name>
    <dbReference type="NCBI Taxonomy" id="433724"/>
    <lineage>
        <taxon>unclassified sequences</taxon>
        <taxon>metagenomes</taxon>
        <taxon>organismal metagenomes</taxon>
    </lineage>
</organism>
<keyword evidence="1" id="KW-0812">Transmembrane</keyword>
<reference evidence="2" key="1">
    <citation type="submission" date="2019-03" db="EMBL/GenBank/DDBJ databases">
        <title>Single cell metagenomics reveals metabolic interactions within the superorganism composed of flagellate Streblomastix strix and complex community of Bacteroidetes bacteria on its surface.</title>
        <authorList>
            <person name="Treitli S.C."/>
            <person name="Kolisko M."/>
            <person name="Husnik F."/>
            <person name="Keeling P."/>
            <person name="Hampl V."/>
        </authorList>
    </citation>
    <scope>NUCLEOTIDE SEQUENCE</scope>
    <source>
        <strain evidence="2">STM</strain>
    </source>
</reference>
<dbReference type="PANTHER" id="PTHR35813">
    <property type="entry name" value="INNER MEMBRANE PROTEIN YBAN"/>
    <property type="match status" value="1"/>
</dbReference>
<dbReference type="EMBL" id="SNRY01010911">
    <property type="protein sequence ID" value="KAA6305177.1"/>
    <property type="molecule type" value="Genomic_DNA"/>
</dbReference>
<feature type="non-terminal residue" evidence="2">
    <location>
        <position position="1"/>
    </location>
</feature>
<feature type="transmembrane region" description="Helical" evidence="1">
    <location>
        <begin position="102"/>
        <end position="122"/>
    </location>
</feature>
<feature type="transmembrane region" description="Helical" evidence="1">
    <location>
        <begin position="77"/>
        <end position="96"/>
    </location>
</feature>
<protein>
    <recommendedName>
        <fullName evidence="3">Inner membrane protein YbaN</fullName>
    </recommendedName>
</protein>
<evidence type="ECO:0000256" key="1">
    <source>
        <dbReference type="SAM" id="Phobius"/>
    </source>
</evidence>
<evidence type="ECO:0008006" key="3">
    <source>
        <dbReference type="Google" id="ProtNLM"/>
    </source>
</evidence>
<dbReference type="AlphaFoldDB" id="A0A5J4P6T8"/>
<dbReference type="Pfam" id="PF04304">
    <property type="entry name" value="DUF454"/>
    <property type="match status" value="1"/>
</dbReference>
<dbReference type="GO" id="GO:0005886">
    <property type="term" value="C:plasma membrane"/>
    <property type="evidence" value="ECO:0007669"/>
    <property type="project" value="TreeGrafter"/>
</dbReference>
<feature type="transmembrane region" description="Helical" evidence="1">
    <location>
        <begin position="12"/>
        <end position="31"/>
    </location>
</feature>
<keyword evidence="1" id="KW-1133">Transmembrane helix</keyword>
<proteinExistence type="predicted"/>
<comment type="caution">
    <text evidence="2">The sequence shown here is derived from an EMBL/GenBank/DDBJ whole genome shotgun (WGS) entry which is preliminary data.</text>
</comment>